<dbReference type="InterPro" id="IPR000182">
    <property type="entry name" value="GNAT_dom"/>
</dbReference>
<dbReference type="RefSeq" id="WP_235323212.1">
    <property type="nucleotide sequence ID" value="NZ_JAFBIT010000001.1"/>
</dbReference>
<dbReference type="Pfam" id="PF13530">
    <property type="entry name" value="SCP2_2"/>
    <property type="match status" value="1"/>
</dbReference>
<dbReference type="PROSITE" id="PS51186">
    <property type="entry name" value="GNAT"/>
    <property type="match status" value="1"/>
</dbReference>
<dbReference type="SUPFAM" id="SSF55718">
    <property type="entry name" value="SCP-like"/>
    <property type="match status" value="1"/>
</dbReference>
<evidence type="ECO:0000259" key="1">
    <source>
        <dbReference type="PROSITE" id="PS51186"/>
    </source>
</evidence>
<dbReference type="InterPro" id="IPR051554">
    <property type="entry name" value="Acetyltransferase_Eis"/>
</dbReference>
<comment type="caution">
    <text evidence="2">The sequence shown here is derived from an EMBL/GenBank/DDBJ whole genome shotgun (WGS) entry which is preliminary data.</text>
</comment>
<gene>
    <name evidence="2" type="ORF">JQM67_06235</name>
</gene>
<feature type="domain" description="N-acetyltransferase" evidence="1">
    <location>
        <begin position="1"/>
        <end position="153"/>
    </location>
</feature>
<dbReference type="Pfam" id="PF13527">
    <property type="entry name" value="Acetyltransf_9"/>
    <property type="match status" value="1"/>
</dbReference>
<reference evidence="2 3" key="1">
    <citation type="submission" date="2020-12" db="EMBL/GenBank/DDBJ databases">
        <title>Whole genome sequences of gut porcine anaerobes.</title>
        <authorList>
            <person name="Kubasova T."/>
            <person name="Jahodarova E."/>
            <person name="Rychlik I."/>
        </authorList>
    </citation>
    <scope>NUCLEOTIDE SEQUENCE [LARGE SCALE GENOMIC DNA]</scope>
    <source>
        <strain evidence="2 3">An867</strain>
    </source>
</reference>
<proteinExistence type="predicted"/>
<evidence type="ECO:0000313" key="3">
    <source>
        <dbReference type="Proteomes" id="UP001299220"/>
    </source>
</evidence>
<dbReference type="PANTHER" id="PTHR37817:SF1">
    <property type="entry name" value="N-ACETYLTRANSFERASE EIS"/>
    <property type="match status" value="1"/>
</dbReference>
<organism evidence="2 3">
    <name type="scientific">Anaeromassilibacillus senegalensis</name>
    <dbReference type="NCBI Taxonomy" id="1673717"/>
    <lineage>
        <taxon>Bacteria</taxon>
        <taxon>Bacillati</taxon>
        <taxon>Bacillota</taxon>
        <taxon>Clostridia</taxon>
        <taxon>Eubacteriales</taxon>
        <taxon>Acutalibacteraceae</taxon>
        <taxon>Anaeromassilibacillus</taxon>
    </lineage>
</organism>
<evidence type="ECO:0000313" key="2">
    <source>
        <dbReference type="EMBL" id="MCF2652194.1"/>
    </source>
</evidence>
<sequence>MIIRMLRPEESWRSDLVMATAFEGNYNLEKAKEEAAREKTSEELYQQARNRCFGAFTDDEKLLFACVNSRRYPCRFDGGEYLLGGVGGVSTLPPYRRSGAIRSCITASLRDMYEQDFTFSFLYPFSTQFYRKFGFEVGAEAYEWTIPFADMRPRDVGGQMEQIFPGDDMTPLLEVYQKCFANCNLSAIREKYDAGLEKQNLFDQQRYIYLWRNDAGEPRGFMITHKIHTPDGTVLDCNHQFGTQNENGFLFCDAEALNALLFFAKAAFSSDYDTIRFTVPGDISLISLVGENNSAACRAFTNGMLRVVNAARVLQNCRCRGAGSVKIEITDAILPENSGVWKLTFAPGTPNLVGKTEEPADISMPINAFSALICGARGAEDIPWMPDVRVHSADAPFDAVFYKKKCYMMDLF</sequence>
<dbReference type="InterPro" id="IPR036527">
    <property type="entry name" value="SCP2_sterol-bd_dom_sf"/>
</dbReference>
<dbReference type="Gene3D" id="3.40.630.30">
    <property type="match status" value="2"/>
</dbReference>
<dbReference type="Gene3D" id="3.30.1050.10">
    <property type="entry name" value="SCP2 sterol-binding domain"/>
    <property type="match status" value="1"/>
</dbReference>
<keyword evidence="3" id="KW-1185">Reference proteome</keyword>
<protein>
    <submittedName>
        <fullName evidence="2">GNAT family N-acetyltransferase</fullName>
    </submittedName>
</protein>
<dbReference type="PANTHER" id="PTHR37817">
    <property type="entry name" value="N-ACETYLTRANSFERASE EIS"/>
    <property type="match status" value="1"/>
</dbReference>
<name>A0ABS9CM40_9FIRM</name>
<dbReference type="InterPro" id="IPR016181">
    <property type="entry name" value="Acyl_CoA_acyltransferase"/>
</dbReference>
<dbReference type="SUPFAM" id="SSF55729">
    <property type="entry name" value="Acyl-CoA N-acyltransferases (Nat)"/>
    <property type="match status" value="1"/>
</dbReference>
<accession>A0ABS9CM40</accession>
<dbReference type="EMBL" id="JAFBIT010000001">
    <property type="protein sequence ID" value="MCF2652194.1"/>
    <property type="molecule type" value="Genomic_DNA"/>
</dbReference>
<dbReference type="InterPro" id="IPR025559">
    <property type="entry name" value="Eis_dom"/>
</dbReference>
<dbReference type="Proteomes" id="UP001299220">
    <property type="component" value="Unassembled WGS sequence"/>
</dbReference>